<feature type="transmembrane region" description="Helical" evidence="17">
    <location>
        <begin position="204"/>
        <end position="231"/>
    </location>
</feature>
<dbReference type="GO" id="GO:0046872">
    <property type="term" value="F:metal ion binding"/>
    <property type="evidence" value="ECO:0007669"/>
    <property type="project" value="UniProtKB-KW"/>
</dbReference>
<evidence type="ECO:0000313" key="21">
    <source>
        <dbReference type="Proteomes" id="UP000562027"/>
    </source>
</evidence>
<evidence type="ECO:0000256" key="17">
    <source>
        <dbReference type="RuleBase" id="RU363061"/>
    </source>
</evidence>
<keyword evidence="10 16" id="KW-0249">Electron transport</keyword>
<evidence type="ECO:0000256" key="5">
    <source>
        <dbReference type="ARBA" id="ARBA00022617"/>
    </source>
</evidence>
<evidence type="ECO:0000256" key="1">
    <source>
        <dbReference type="ARBA" id="ARBA00004141"/>
    </source>
</evidence>
<evidence type="ECO:0000256" key="18">
    <source>
        <dbReference type="SAM" id="MobiDB-lite"/>
    </source>
</evidence>
<feature type="transmembrane region" description="Helical" evidence="17">
    <location>
        <begin position="323"/>
        <end position="345"/>
    </location>
</feature>
<dbReference type="RefSeq" id="WP_184303924.1">
    <property type="nucleotide sequence ID" value="NZ_JACHLP010000011.1"/>
</dbReference>
<dbReference type="NCBIfam" id="TIGR02891">
    <property type="entry name" value="CtaD_CoxA"/>
    <property type="match status" value="1"/>
</dbReference>
<keyword evidence="5 16" id="KW-0349">Heme</keyword>
<dbReference type="Pfam" id="PF00115">
    <property type="entry name" value="COX1"/>
    <property type="match status" value="1"/>
</dbReference>
<comment type="function">
    <text evidence="17">Cytochrome c oxidase is the component of the respiratory chain that catalyzes the reduction of oxygen to water. Subunits 1-3 form the functional core of the enzyme complex. CO I is the catalytic subunit of the enzyme. Electrons originating in cytochrome c are transferred via the copper A center of subunit 2 and heme A of subunit 1 to the bimetallic center formed by heme A3 and copper B.</text>
</comment>
<name>A0A840LGE2_9BURK</name>
<comment type="subcellular location">
    <subcellularLocation>
        <location evidence="17">Cell membrane</location>
        <topology evidence="17">Multi-pass membrane protein</topology>
    </subcellularLocation>
    <subcellularLocation>
        <location evidence="1">Membrane</location>
        <topology evidence="1">Multi-pass membrane protein</topology>
    </subcellularLocation>
</comment>
<accession>A0A840LGE2</accession>
<dbReference type="InterPro" id="IPR014241">
    <property type="entry name" value="Cyt_c_oxidase_su1_bac"/>
</dbReference>
<dbReference type="PROSITE" id="PS00077">
    <property type="entry name" value="COX1_CUB"/>
    <property type="match status" value="1"/>
</dbReference>
<dbReference type="PANTHER" id="PTHR10422">
    <property type="entry name" value="CYTOCHROME C OXIDASE SUBUNIT 1"/>
    <property type="match status" value="1"/>
</dbReference>
<keyword evidence="6 16" id="KW-0679">Respiratory chain</keyword>
<evidence type="ECO:0000259" key="19">
    <source>
        <dbReference type="PROSITE" id="PS50855"/>
    </source>
</evidence>
<keyword evidence="11 17" id="KW-1133">Transmembrane helix</keyword>
<feature type="transmembrane region" description="Helical" evidence="17">
    <location>
        <begin position="395"/>
        <end position="416"/>
    </location>
</feature>
<dbReference type="InterPro" id="IPR033944">
    <property type="entry name" value="Cyt_c_oxase_su1_dom"/>
</dbReference>
<dbReference type="PANTHER" id="PTHR10422:SF18">
    <property type="entry name" value="CYTOCHROME C OXIDASE SUBUNIT 1"/>
    <property type="match status" value="1"/>
</dbReference>
<dbReference type="GO" id="GO:0005886">
    <property type="term" value="C:plasma membrane"/>
    <property type="evidence" value="ECO:0007669"/>
    <property type="project" value="UniProtKB-SubCell"/>
</dbReference>
<feature type="domain" description="Cytochrome oxidase subunit I profile" evidence="19">
    <location>
        <begin position="21"/>
        <end position="535"/>
    </location>
</feature>
<dbReference type="Proteomes" id="UP000562027">
    <property type="component" value="Unassembled WGS sequence"/>
</dbReference>
<keyword evidence="8 17" id="KW-0479">Metal-binding</keyword>
<feature type="transmembrane region" description="Helical" evidence="17">
    <location>
        <begin position="357"/>
        <end position="383"/>
    </location>
</feature>
<feature type="transmembrane region" description="Helical" evidence="17">
    <location>
        <begin position="432"/>
        <end position="452"/>
    </location>
</feature>
<evidence type="ECO:0000256" key="10">
    <source>
        <dbReference type="ARBA" id="ARBA00022982"/>
    </source>
</evidence>
<feature type="transmembrane region" description="Helical" evidence="17">
    <location>
        <begin position="287"/>
        <end position="311"/>
    </location>
</feature>
<evidence type="ECO:0000313" key="20">
    <source>
        <dbReference type="EMBL" id="MBB4845693.1"/>
    </source>
</evidence>
<keyword evidence="7 16" id="KW-0812">Transmembrane</keyword>
<evidence type="ECO:0000256" key="13">
    <source>
        <dbReference type="ARBA" id="ARBA00023008"/>
    </source>
</evidence>
<comment type="pathway">
    <text evidence="2 17">Energy metabolism; oxidative phosphorylation.</text>
</comment>
<evidence type="ECO:0000256" key="3">
    <source>
        <dbReference type="ARBA" id="ARBA00009578"/>
    </source>
</evidence>
<dbReference type="InterPro" id="IPR023616">
    <property type="entry name" value="Cyt_c_oxase-like_su1_dom"/>
</dbReference>
<feature type="transmembrane region" description="Helical" evidence="17">
    <location>
        <begin position="85"/>
        <end position="104"/>
    </location>
</feature>
<feature type="region of interest" description="Disordered" evidence="18">
    <location>
        <begin position="1"/>
        <end position="21"/>
    </location>
</feature>
<organism evidence="20 21">
    <name type="scientific">Roseateles oligotrophus</name>
    <dbReference type="NCBI Taxonomy" id="1769250"/>
    <lineage>
        <taxon>Bacteria</taxon>
        <taxon>Pseudomonadati</taxon>
        <taxon>Pseudomonadota</taxon>
        <taxon>Betaproteobacteria</taxon>
        <taxon>Burkholderiales</taxon>
        <taxon>Sphaerotilaceae</taxon>
        <taxon>Roseateles</taxon>
    </lineage>
</organism>
<gene>
    <name evidence="20" type="ORF">HNP55_004245</name>
</gene>
<feature type="transmembrane region" description="Helical" evidence="17">
    <location>
        <begin position="472"/>
        <end position="494"/>
    </location>
</feature>
<evidence type="ECO:0000256" key="14">
    <source>
        <dbReference type="ARBA" id="ARBA00023136"/>
    </source>
</evidence>
<feature type="transmembrane region" description="Helical" evidence="17">
    <location>
        <begin position="42"/>
        <end position="65"/>
    </location>
</feature>
<comment type="similarity">
    <text evidence="3 16">Belongs to the heme-copper respiratory oxidase family.</text>
</comment>
<evidence type="ECO:0000256" key="6">
    <source>
        <dbReference type="ARBA" id="ARBA00022660"/>
    </source>
</evidence>
<evidence type="ECO:0000256" key="9">
    <source>
        <dbReference type="ARBA" id="ARBA00022967"/>
    </source>
</evidence>
<proteinExistence type="inferred from homology"/>
<dbReference type="InterPro" id="IPR000883">
    <property type="entry name" value="Cyt_C_Oxase_1"/>
</dbReference>
<evidence type="ECO:0000256" key="12">
    <source>
        <dbReference type="ARBA" id="ARBA00023004"/>
    </source>
</evidence>
<dbReference type="EMBL" id="JACHLP010000011">
    <property type="protein sequence ID" value="MBB4845693.1"/>
    <property type="molecule type" value="Genomic_DNA"/>
</dbReference>
<keyword evidence="13 17" id="KW-0186">Copper</keyword>
<keyword evidence="14 17" id="KW-0472">Membrane</keyword>
<dbReference type="InterPro" id="IPR023615">
    <property type="entry name" value="Cyt_c_Oxase_su1_BS"/>
</dbReference>
<comment type="catalytic activity">
    <reaction evidence="15 17">
        <text>4 Fe(II)-[cytochrome c] + O2 + 8 H(+)(in) = 4 Fe(III)-[cytochrome c] + 2 H2O + 4 H(+)(out)</text>
        <dbReference type="Rhea" id="RHEA:11436"/>
        <dbReference type="Rhea" id="RHEA-COMP:10350"/>
        <dbReference type="Rhea" id="RHEA-COMP:14399"/>
        <dbReference type="ChEBI" id="CHEBI:15377"/>
        <dbReference type="ChEBI" id="CHEBI:15378"/>
        <dbReference type="ChEBI" id="CHEBI:15379"/>
        <dbReference type="ChEBI" id="CHEBI:29033"/>
        <dbReference type="ChEBI" id="CHEBI:29034"/>
        <dbReference type="EC" id="7.1.1.9"/>
    </reaction>
</comment>
<evidence type="ECO:0000256" key="11">
    <source>
        <dbReference type="ARBA" id="ARBA00022989"/>
    </source>
</evidence>
<protein>
    <recommendedName>
        <fullName evidence="17">Cytochrome c oxidase subunit 1</fullName>
        <ecNumber evidence="17">7.1.1.9</ecNumber>
    </recommendedName>
</protein>
<dbReference type="PROSITE" id="PS50855">
    <property type="entry name" value="COX1"/>
    <property type="match status" value="1"/>
</dbReference>
<evidence type="ECO:0000256" key="7">
    <source>
        <dbReference type="ARBA" id="ARBA00022692"/>
    </source>
</evidence>
<dbReference type="GO" id="GO:0022904">
    <property type="term" value="P:respiratory electron transport chain"/>
    <property type="evidence" value="ECO:0007669"/>
    <property type="project" value="TreeGrafter"/>
</dbReference>
<dbReference type="AlphaFoldDB" id="A0A840LGE2"/>
<keyword evidence="9" id="KW-1278">Translocase</keyword>
<evidence type="ECO:0000256" key="8">
    <source>
        <dbReference type="ARBA" id="ARBA00022723"/>
    </source>
</evidence>
<dbReference type="GO" id="GO:0020037">
    <property type="term" value="F:heme binding"/>
    <property type="evidence" value="ECO:0007669"/>
    <property type="project" value="InterPro"/>
</dbReference>
<dbReference type="GO" id="GO:0015990">
    <property type="term" value="P:electron transport coupled proton transport"/>
    <property type="evidence" value="ECO:0007669"/>
    <property type="project" value="InterPro"/>
</dbReference>
<reference evidence="20 21" key="1">
    <citation type="submission" date="2020-08" db="EMBL/GenBank/DDBJ databases">
        <title>Functional genomics of gut bacteria from endangered species of beetles.</title>
        <authorList>
            <person name="Carlos-Shanley C."/>
        </authorList>
    </citation>
    <scope>NUCLEOTIDE SEQUENCE [LARGE SCALE GENOMIC DNA]</scope>
    <source>
        <strain evidence="20 21">S00239</strain>
    </source>
</reference>
<dbReference type="SUPFAM" id="SSF81442">
    <property type="entry name" value="Cytochrome c oxidase subunit I-like"/>
    <property type="match status" value="1"/>
</dbReference>
<dbReference type="UniPathway" id="UPA00705"/>
<dbReference type="CDD" id="cd01663">
    <property type="entry name" value="Cyt_c_Oxidase_I"/>
    <property type="match status" value="1"/>
</dbReference>
<keyword evidence="17" id="KW-1003">Cell membrane</keyword>
<evidence type="ECO:0000256" key="15">
    <source>
        <dbReference type="ARBA" id="ARBA00047816"/>
    </source>
</evidence>
<feature type="transmembrane region" description="Helical" evidence="17">
    <location>
        <begin position="251"/>
        <end position="275"/>
    </location>
</feature>
<keyword evidence="12 17" id="KW-0408">Iron</keyword>
<evidence type="ECO:0000256" key="16">
    <source>
        <dbReference type="RuleBase" id="RU000370"/>
    </source>
</evidence>
<evidence type="ECO:0000256" key="4">
    <source>
        <dbReference type="ARBA" id="ARBA00022448"/>
    </source>
</evidence>
<dbReference type="InterPro" id="IPR036927">
    <property type="entry name" value="Cyt_c_oxase-like_su1_sf"/>
</dbReference>
<dbReference type="PRINTS" id="PR01165">
    <property type="entry name" value="CYCOXIDASEI"/>
</dbReference>
<feature type="transmembrane region" description="Helical" evidence="17">
    <location>
        <begin position="125"/>
        <end position="148"/>
    </location>
</feature>
<keyword evidence="21" id="KW-1185">Reference proteome</keyword>
<dbReference type="GO" id="GO:0006119">
    <property type="term" value="P:oxidative phosphorylation"/>
    <property type="evidence" value="ECO:0007669"/>
    <property type="project" value="UniProtKB-UniPathway"/>
</dbReference>
<dbReference type="Gene3D" id="1.20.210.10">
    <property type="entry name" value="Cytochrome c oxidase-like, subunit I domain"/>
    <property type="match status" value="1"/>
</dbReference>
<comment type="caution">
    <text evidence="20">The sequence shown here is derived from an EMBL/GenBank/DDBJ whole genome shotgun (WGS) entry which is preliminary data.</text>
</comment>
<feature type="transmembrane region" description="Helical" evidence="17">
    <location>
        <begin position="168"/>
        <end position="192"/>
    </location>
</feature>
<keyword evidence="4 16" id="KW-0813">Transport</keyword>
<dbReference type="FunFam" id="1.20.210.10:FF:000004">
    <property type="entry name" value="Cytochrome c oxidase subunit 1"/>
    <property type="match status" value="1"/>
</dbReference>
<sequence length="543" mass="60613">MSAVLDNHGHGVHDHHGHHDHHAPSGWRRWVFATNHKDIGTLYLLFAFTMLMIGGVLALCIRAELFQPGLQFFNPELFNQFTTMHGLIMVFGAIMPAFVGFANWMIPLQIGASDMAFARMNNFSFWLMIPAALMLVASFFMPGGAPAAGWTLYAPLTLQMGPSMDAGIFAMHILGASSIMGSINIIVTILNMRAPGMTLMKMPMFAWTWLITAYLLIAVMPVLAGAITMTLTDRHFGTSFFSPAGGGDPVMYQHIFWFFGHPEVYIMILPAFGIVSQIVPAFARKRLFGYASMVYATASIAILSFIVWAHHMFATGMPVTGQLFFMYATMLIAVPTGVKIFNWLATMWRGSMTFEVPMLWAVGFIFVFTMGGFTGLICAMAPVDIQIQDTYYVVAHFHYVLVAGSLYALFAGVYYWGPKWTGVMFNETRGKIHFWGSLISFNVTFFPMHFLGLAGMPRRYADYPLQFADFNAIASIGAFWFGLMQVYFFLFVVIPMMRGKGEKAPQRPWEAAEGLEWEVPSPAPFHTFEEPPKLNANATKVIG</sequence>
<evidence type="ECO:0000256" key="2">
    <source>
        <dbReference type="ARBA" id="ARBA00004673"/>
    </source>
</evidence>
<dbReference type="EC" id="7.1.1.9" evidence="17"/>
<dbReference type="GO" id="GO:0004129">
    <property type="term" value="F:cytochrome-c oxidase activity"/>
    <property type="evidence" value="ECO:0007669"/>
    <property type="project" value="UniProtKB-EC"/>
</dbReference>
<dbReference type="GO" id="GO:0045277">
    <property type="term" value="C:respiratory chain complex IV"/>
    <property type="evidence" value="ECO:0007669"/>
    <property type="project" value="InterPro"/>
</dbReference>